<accession>A0A3Q8X4I5</accession>
<gene>
    <name evidence="2" type="ORF">EJC50_09920</name>
</gene>
<organism evidence="2 3">
    <name type="scientific">Paenibacillus albus</name>
    <dbReference type="NCBI Taxonomy" id="2495582"/>
    <lineage>
        <taxon>Bacteria</taxon>
        <taxon>Bacillati</taxon>
        <taxon>Bacillota</taxon>
        <taxon>Bacilli</taxon>
        <taxon>Bacillales</taxon>
        <taxon>Paenibacillaceae</taxon>
        <taxon>Paenibacillus</taxon>
    </lineage>
</organism>
<dbReference type="Gene3D" id="3.10.180.10">
    <property type="entry name" value="2,3-Dihydroxybiphenyl 1,2-Dioxygenase, domain 1"/>
    <property type="match status" value="1"/>
</dbReference>
<dbReference type="KEGG" id="palb:EJC50_09920"/>
<dbReference type="InterPro" id="IPR011256">
    <property type="entry name" value="Reg_factor_effector_dom_sf"/>
</dbReference>
<dbReference type="PROSITE" id="PS51819">
    <property type="entry name" value="VOC"/>
    <property type="match status" value="1"/>
</dbReference>
<dbReference type="Pfam" id="PF06445">
    <property type="entry name" value="GyrI-like"/>
    <property type="match status" value="1"/>
</dbReference>
<reference evidence="3" key="1">
    <citation type="submission" date="2018-12" db="EMBL/GenBank/DDBJ databases">
        <title>Genome sequence of Peanibacillus sp.</title>
        <authorList>
            <person name="Subramani G."/>
            <person name="Srinivasan S."/>
            <person name="Kim M.K."/>
        </authorList>
    </citation>
    <scope>NUCLEOTIDE SEQUENCE [LARGE SCALE GENOMIC DNA]</scope>
    <source>
        <strain evidence="3">18JY67-1</strain>
    </source>
</reference>
<dbReference type="InterPro" id="IPR004360">
    <property type="entry name" value="Glyas_Fos-R_dOase_dom"/>
</dbReference>
<name>A0A3Q8X4I5_9BACL</name>
<dbReference type="InterPro" id="IPR029442">
    <property type="entry name" value="GyrI-like"/>
</dbReference>
<dbReference type="InterPro" id="IPR029068">
    <property type="entry name" value="Glyas_Bleomycin-R_OHBP_Dase"/>
</dbReference>
<dbReference type="SUPFAM" id="SSF54593">
    <property type="entry name" value="Glyoxalase/Bleomycin resistance protein/Dihydroxybiphenyl dioxygenase"/>
    <property type="match status" value="1"/>
</dbReference>
<dbReference type="Pfam" id="PF00903">
    <property type="entry name" value="Glyoxalase"/>
    <property type="match status" value="1"/>
</dbReference>
<dbReference type="InterPro" id="IPR037523">
    <property type="entry name" value="VOC_core"/>
</dbReference>
<dbReference type="EMBL" id="CP034437">
    <property type="protein sequence ID" value="AZN39931.1"/>
    <property type="molecule type" value="Genomic_DNA"/>
</dbReference>
<dbReference type="OrthoDB" id="2734147at2"/>
<protein>
    <recommendedName>
        <fullName evidence="1">VOC domain-containing protein</fullName>
    </recommendedName>
</protein>
<dbReference type="Proteomes" id="UP000272528">
    <property type="component" value="Chromosome"/>
</dbReference>
<dbReference type="InterPro" id="IPR010499">
    <property type="entry name" value="AraC_E-bd"/>
</dbReference>
<feature type="domain" description="VOC" evidence="1">
    <location>
        <begin position="50"/>
        <end position="164"/>
    </location>
</feature>
<sequence length="315" mass="36106">MSQPAKKQAEGYKPSIVPMALKVIAGGLRYKERLSAISKNLGGNEKMSAHLDQQRPTLIHYVRDVKLSAEWYRDNLGFEIGPHEYGAFAEMHLAGNYIFHLVPARGQVTPHPSSIFAFASLDIEMTYATLQARGVSVEPIEWYPDYSIFTFRDLDGNAVSINQNFEIRMKELEPMHVVGYRLTLPEGVDRIAIIQETARRLRNRVTEINGALDPFFMIGAYLPSQRDYWVGVQVNQIDRIPDGMEVVTLPSQRYAVKWHYGLRSDVQQTYERMNELLEQAGIPLNHQAWQVEMTRNWGSKAEEDELEMDLYLAIE</sequence>
<dbReference type="AlphaFoldDB" id="A0A3Q8X4I5"/>
<dbReference type="SMART" id="SM00871">
    <property type="entry name" value="AraC_E_bind"/>
    <property type="match status" value="1"/>
</dbReference>
<proteinExistence type="predicted"/>
<keyword evidence="3" id="KW-1185">Reference proteome</keyword>
<dbReference type="CDD" id="cd06587">
    <property type="entry name" value="VOC"/>
    <property type="match status" value="1"/>
</dbReference>
<evidence type="ECO:0000313" key="2">
    <source>
        <dbReference type="EMBL" id="AZN39931.1"/>
    </source>
</evidence>
<dbReference type="Gene3D" id="3.20.80.10">
    <property type="entry name" value="Regulatory factor, effector binding domain"/>
    <property type="match status" value="1"/>
</dbReference>
<dbReference type="SUPFAM" id="SSF55136">
    <property type="entry name" value="Probable bacterial effector-binding domain"/>
    <property type="match status" value="1"/>
</dbReference>
<evidence type="ECO:0000259" key="1">
    <source>
        <dbReference type="PROSITE" id="PS51819"/>
    </source>
</evidence>
<evidence type="ECO:0000313" key="3">
    <source>
        <dbReference type="Proteomes" id="UP000272528"/>
    </source>
</evidence>